<proteinExistence type="predicted"/>
<accession>A0A6L6GG74</accession>
<keyword evidence="1" id="KW-1133">Transmembrane helix</keyword>
<protein>
    <submittedName>
        <fullName evidence="2">Uncharacterized protein</fullName>
    </submittedName>
</protein>
<evidence type="ECO:0000256" key="1">
    <source>
        <dbReference type="SAM" id="Phobius"/>
    </source>
</evidence>
<name>A0A6L6GG74_9GAMM</name>
<organism evidence="2 3">
    <name type="scientific">Acinetobacter faecalis</name>
    <dbReference type="NCBI Taxonomy" id="2665161"/>
    <lineage>
        <taxon>Bacteria</taxon>
        <taxon>Pseudomonadati</taxon>
        <taxon>Pseudomonadota</taxon>
        <taxon>Gammaproteobacteria</taxon>
        <taxon>Moraxellales</taxon>
        <taxon>Moraxellaceae</taxon>
        <taxon>Acinetobacter</taxon>
    </lineage>
</organism>
<feature type="transmembrane region" description="Helical" evidence="1">
    <location>
        <begin position="267"/>
        <end position="290"/>
    </location>
</feature>
<keyword evidence="1" id="KW-0812">Transmembrane</keyword>
<feature type="transmembrane region" description="Helical" evidence="1">
    <location>
        <begin position="28"/>
        <end position="48"/>
    </location>
</feature>
<evidence type="ECO:0000313" key="2">
    <source>
        <dbReference type="EMBL" id="MTD10824.1"/>
    </source>
</evidence>
<dbReference type="AlphaFoldDB" id="A0A6L6GG74"/>
<dbReference type="EMBL" id="WLYL01000011">
    <property type="protein sequence ID" value="MTD10824.1"/>
    <property type="molecule type" value="Genomic_DNA"/>
</dbReference>
<reference evidence="2 3" key="1">
    <citation type="submission" date="2019-11" db="EMBL/GenBank/DDBJ databases">
        <authorList>
            <person name="An D."/>
        </authorList>
    </citation>
    <scope>NUCLEOTIDE SEQUENCE [LARGE SCALE GENOMIC DNA]</scope>
    <source>
        <strain evidence="2 3">YIM 103518</strain>
    </source>
</reference>
<comment type="caution">
    <text evidence="2">The sequence shown here is derived from an EMBL/GenBank/DDBJ whole genome shotgun (WGS) entry which is preliminary data.</text>
</comment>
<dbReference type="Proteomes" id="UP000473854">
    <property type="component" value="Unassembled WGS sequence"/>
</dbReference>
<sequence length="302" mass="35024">MSPLDEYTLSQQQIEQGVVVLKKRHRNLMLLAMTTSTVFVASVLSIFIQHDLIYSFFGLSTEVKQLHIVPSLNVNVDQPADYFLSLLSWFGWFILKIFVSFIGAFFVIHFLKKIKYFYIRFQSFVLRFVGWLIAFIVLWSSLTYVQYDGGDKKAHAIEKLVKYESNIQESEIAQYLKNNDIAKPIQDYLLAQTALLHKPADKALAMVFTQRLVNAEKNDEKFLEYGFQPEQIWILQNQLYGKSITSFAKNVDKQATQAELISKYAQILIYAVIVLSFIVSLFLFVLASNLKKRAIRIEQRIF</sequence>
<keyword evidence="1" id="KW-0472">Membrane</keyword>
<feature type="transmembrane region" description="Helical" evidence="1">
    <location>
        <begin position="89"/>
        <end position="112"/>
    </location>
</feature>
<dbReference type="RefSeq" id="WP_154772442.1">
    <property type="nucleotide sequence ID" value="NZ_WLYL01000011.1"/>
</dbReference>
<gene>
    <name evidence="2" type="ORF">GIX10_05100</name>
</gene>
<evidence type="ECO:0000313" key="3">
    <source>
        <dbReference type="Proteomes" id="UP000473854"/>
    </source>
</evidence>
<feature type="transmembrane region" description="Helical" evidence="1">
    <location>
        <begin position="124"/>
        <end position="142"/>
    </location>
</feature>